<proteinExistence type="predicted"/>
<dbReference type="Proteomes" id="UP000676565">
    <property type="component" value="Unassembled WGS sequence"/>
</dbReference>
<evidence type="ECO:0008006" key="3">
    <source>
        <dbReference type="Google" id="ProtNLM"/>
    </source>
</evidence>
<dbReference type="EMBL" id="JAGKQQ010000001">
    <property type="protein sequence ID" value="MBP3957687.1"/>
    <property type="molecule type" value="Genomic_DNA"/>
</dbReference>
<protein>
    <recommendedName>
        <fullName evidence="3">Calcineurin-like phosphoesterase domain-containing protein</fullName>
    </recommendedName>
</protein>
<organism evidence="1 2">
    <name type="scientific">Gemmata palustris</name>
    <dbReference type="NCBI Taxonomy" id="2822762"/>
    <lineage>
        <taxon>Bacteria</taxon>
        <taxon>Pseudomonadati</taxon>
        <taxon>Planctomycetota</taxon>
        <taxon>Planctomycetia</taxon>
        <taxon>Gemmatales</taxon>
        <taxon>Gemmataceae</taxon>
        <taxon>Gemmata</taxon>
    </lineage>
</organism>
<keyword evidence="2" id="KW-1185">Reference proteome</keyword>
<evidence type="ECO:0000313" key="2">
    <source>
        <dbReference type="Proteomes" id="UP000676565"/>
    </source>
</evidence>
<name>A0ABS5BWA8_9BACT</name>
<accession>A0ABS5BWA8</accession>
<comment type="caution">
    <text evidence="1">The sequence shown here is derived from an EMBL/GenBank/DDBJ whole genome shotgun (WGS) entry which is preliminary data.</text>
</comment>
<gene>
    <name evidence="1" type="ORF">J8F10_20750</name>
</gene>
<dbReference type="SUPFAM" id="SSF56300">
    <property type="entry name" value="Metallo-dependent phosphatases"/>
    <property type="match status" value="1"/>
</dbReference>
<evidence type="ECO:0000313" key="1">
    <source>
        <dbReference type="EMBL" id="MBP3957687.1"/>
    </source>
</evidence>
<dbReference type="InterPro" id="IPR029052">
    <property type="entry name" value="Metallo-depent_PP-like"/>
</dbReference>
<dbReference type="RefSeq" id="WP_210656985.1">
    <property type="nucleotide sequence ID" value="NZ_JAGKQQ010000001.1"/>
</dbReference>
<reference evidence="1 2" key="1">
    <citation type="submission" date="2021-04" db="EMBL/GenBank/DDBJ databases">
        <authorList>
            <person name="Ivanova A."/>
        </authorList>
    </citation>
    <scope>NUCLEOTIDE SEQUENCE [LARGE SCALE GENOMIC DNA]</scope>
    <source>
        <strain evidence="1 2">G18</strain>
    </source>
</reference>
<sequence>MDVPSPQPNPPPVFLVFGDLHGRILPAFRFASYWSARTGCDLAGLLQVGDMGYYTDISHCDKATLRHAKGDPLELGSLDVVVRTEIADRVFDDPNCTFDLWFTAGNHEDFDELERFARASGKQADFAVDAYCRVRGIKDGEVHPFACGLKAAAVWGVDRGGPNARQNLPPRGYIHEKAVDRLALEAFDVLLMHDAPKDAKRIGYGSDLLLALIELAQPRFAFFGHYSGAGSRIERDYGRTEVYHLAGFELRTRDGHPEPGSVGVLEWNGDESTFAFIDDADLKPFTRHNWKWM</sequence>